<evidence type="ECO:0000313" key="1">
    <source>
        <dbReference type="EMBL" id="NKY60353.1"/>
    </source>
</evidence>
<evidence type="ECO:0000313" key="2">
    <source>
        <dbReference type="Proteomes" id="UP000570678"/>
    </source>
</evidence>
<dbReference type="Proteomes" id="UP000570678">
    <property type="component" value="Unassembled WGS sequence"/>
</dbReference>
<dbReference type="EMBL" id="JAAXOT010000022">
    <property type="protein sequence ID" value="NKY60353.1"/>
    <property type="molecule type" value="Genomic_DNA"/>
</dbReference>
<reference evidence="1 2" key="1">
    <citation type="submission" date="2020-04" db="EMBL/GenBank/DDBJ databases">
        <title>MicrobeNet Type strains.</title>
        <authorList>
            <person name="Nicholson A.C."/>
        </authorList>
    </citation>
    <scope>NUCLEOTIDE SEQUENCE [LARGE SCALE GENOMIC DNA]</scope>
    <source>
        <strain evidence="1 2">JCM 3332</strain>
    </source>
</reference>
<name>A0A846YNJ9_9NOCA</name>
<gene>
    <name evidence="1" type="ORF">HGA15_30305</name>
</gene>
<accession>A0A846YNJ9</accession>
<dbReference type="RefSeq" id="WP_062979915.1">
    <property type="nucleotide sequence ID" value="NZ_JAAXOT010000022.1"/>
</dbReference>
<keyword evidence="2" id="KW-1185">Reference proteome</keyword>
<evidence type="ECO:0008006" key="3">
    <source>
        <dbReference type="Google" id="ProtNLM"/>
    </source>
</evidence>
<proteinExistence type="predicted"/>
<sequence length="121" mass="13489">MAARAPRPKIEPKAESRFARLLAEANEKTAKVEPYVFDGVEPPIEVLPPSTVEDVLEVGFIMENLEDLDAPRIRRIFGLFFGARFDEAWEVLRDKPAELLILLLEDITNHFNGSGDVPGGS</sequence>
<dbReference type="AlphaFoldDB" id="A0A846YNJ9"/>
<comment type="caution">
    <text evidence="1">The sequence shown here is derived from an EMBL/GenBank/DDBJ whole genome shotgun (WGS) entry which is preliminary data.</text>
</comment>
<organism evidence="1 2">
    <name type="scientific">Nocardia flavorosea</name>
    <dbReference type="NCBI Taxonomy" id="53429"/>
    <lineage>
        <taxon>Bacteria</taxon>
        <taxon>Bacillati</taxon>
        <taxon>Actinomycetota</taxon>
        <taxon>Actinomycetes</taxon>
        <taxon>Mycobacteriales</taxon>
        <taxon>Nocardiaceae</taxon>
        <taxon>Nocardia</taxon>
    </lineage>
</organism>
<protein>
    <recommendedName>
        <fullName evidence="3">Tail assembly chaperone</fullName>
    </recommendedName>
</protein>